<sequence>MNIRIRNIAIILVVVLLAGTIWIFNSSGQPVHSDSPAVGKFTAAAQDAEEGSYEAYLKQHGDAPRPDREIRIEGESYSPGSGDVFEVKQQFEGLDGAAVITQESGTISWEVPVPESGLYNIRVHYYPVEGKSSSIERSLSINREVPFKGADTLLFDRVWGNREEVIKQDDRGNDLRPRQVEQPVWQSTVIADSEGFYEEPYAFYLEQGNQTLSLTALREPMAIDYIELFQDRTVRSYAEAKQEYETKGLQPVQEPYIEVQAEAASAKSSPTLYPLSDRSSPAVVPYAVSNLRINTIGGVNWKLPGQWIEWEIDVPEEGLYRIALKEKQNQLRGVYANRSLTIDGEYPFTEMKQIRFNYSPGWQMNVLGGEEPYLFHLTEGTHKLRLTVTLGDIAPLVRTVQSSVLTLNEMYRNILAITSNNPDKFRDYQLEKRIPEMTKVFREQAEIIRGVGEYLEQATGERSDKVSVLYSMVTQLEDMAKHPDTVAKRLVSFKTNVGGLGTWILSVREQPLTLDSLVVSAPDKPLPSAQATFFQKLKHELRAYGASYTEDYDSIGNVTKNQKAITVWISTGRDQAQVMKSMIDDTFTPDSGISVALRLVPPNILLPATLAGEGPDVAMQIGEDLPVNYAMRKASADLSQFADFKEVADRFRDSALTPYKYNGSVYGLPEQQIFPMLFYRKDILQELGLEPPATWEEVYNVVSVLQRHNLEFYLPLEDTLNNATLVPNAAFTMLLYQNGGQLYTDDQKRSALNSETSMSEFNKWTQFYTNYKFPVKVDFPNRFRTGEIPIGIADYTIYNSLTVMAPEIRNLWEFTVVPGTKQADGTVDHSVASHTTGVMLLENAKDKDSSWEFMKWWTDKDTQVQYGREMEGLMGAAARYPTANIEALEELPWPVKDYKELESQWQWVKGNPQVPGGYFTGRHLDNAFRKVVNGNVNPREALSDYLIYINDEIQIKRKEFKLPY</sequence>
<dbReference type="EMBL" id="JAGGLV010000012">
    <property type="protein sequence ID" value="MBP2113657.1"/>
    <property type="molecule type" value="Genomic_DNA"/>
</dbReference>
<dbReference type="PANTHER" id="PTHR43649:SF27">
    <property type="entry name" value="EXTRACELLULAR SOLUTE-BINDING PROTEIN FAMILY 1"/>
    <property type="match status" value="1"/>
</dbReference>
<evidence type="ECO:0000256" key="1">
    <source>
        <dbReference type="SAM" id="Phobius"/>
    </source>
</evidence>
<keyword evidence="1" id="KW-0472">Membrane</keyword>
<dbReference type="Proteomes" id="UP000773462">
    <property type="component" value="Unassembled WGS sequence"/>
</dbReference>
<protein>
    <submittedName>
        <fullName evidence="2">ABC-type glycerol-3-phosphate transport system substrate-binding protein</fullName>
    </submittedName>
</protein>
<gene>
    <name evidence="2" type="ORF">J2Z70_003818</name>
</gene>
<dbReference type="Gene3D" id="3.40.190.10">
    <property type="entry name" value="Periplasmic binding protein-like II"/>
    <property type="match status" value="1"/>
</dbReference>
<reference evidence="2 3" key="1">
    <citation type="submission" date="2021-03" db="EMBL/GenBank/DDBJ databases">
        <title>Genomic Encyclopedia of Type Strains, Phase IV (KMG-IV): sequencing the most valuable type-strain genomes for metagenomic binning, comparative biology and taxonomic classification.</title>
        <authorList>
            <person name="Goeker M."/>
        </authorList>
    </citation>
    <scope>NUCLEOTIDE SEQUENCE [LARGE SCALE GENOMIC DNA]</scope>
    <source>
        <strain evidence="2 3">DSM 101953</strain>
    </source>
</reference>
<dbReference type="Gene3D" id="2.60.120.260">
    <property type="entry name" value="Galactose-binding domain-like"/>
    <property type="match status" value="2"/>
</dbReference>
<evidence type="ECO:0000313" key="2">
    <source>
        <dbReference type="EMBL" id="MBP2113657.1"/>
    </source>
</evidence>
<dbReference type="InterPro" id="IPR006059">
    <property type="entry name" value="SBP"/>
</dbReference>
<dbReference type="RefSeq" id="WP_209875792.1">
    <property type="nucleotide sequence ID" value="NZ_JAGGLV010000012.1"/>
</dbReference>
<proteinExistence type="predicted"/>
<keyword evidence="1" id="KW-1133">Transmembrane helix</keyword>
<keyword evidence="3" id="KW-1185">Reference proteome</keyword>
<evidence type="ECO:0000313" key="3">
    <source>
        <dbReference type="Proteomes" id="UP000773462"/>
    </source>
</evidence>
<dbReference type="CDD" id="cd14489">
    <property type="entry name" value="CBM_SBP_bac_1_like"/>
    <property type="match status" value="1"/>
</dbReference>
<name>A0ABS4NUB4_9BACL</name>
<dbReference type="InterPro" id="IPR050490">
    <property type="entry name" value="Bact_solute-bd_prot1"/>
</dbReference>
<accession>A0ABS4NUB4</accession>
<dbReference type="PANTHER" id="PTHR43649">
    <property type="entry name" value="ARABINOSE-BINDING PROTEIN-RELATED"/>
    <property type="match status" value="1"/>
</dbReference>
<comment type="caution">
    <text evidence="2">The sequence shown here is derived from an EMBL/GenBank/DDBJ whole genome shotgun (WGS) entry which is preliminary data.</text>
</comment>
<dbReference type="Pfam" id="PF13416">
    <property type="entry name" value="SBP_bac_8"/>
    <property type="match status" value="1"/>
</dbReference>
<dbReference type="SUPFAM" id="SSF53850">
    <property type="entry name" value="Periplasmic binding protein-like II"/>
    <property type="match status" value="1"/>
</dbReference>
<organism evidence="2 3">
    <name type="scientific">Paenibacillus silagei</name>
    <dbReference type="NCBI Taxonomy" id="1670801"/>
    <lineage>
        <taxon>Bacteria</taxon>
        <taxon>Bacillati</taxon>
        <taxon>Bacillota</taxon>
        <taxon>Bacilli</taxon>
        <taxon>Bacillales</taxon>
        <taxon>Paenibacillaceae</taxon>
        <taxon>Paenibacillus</taxon>
    </lineage>
</organism>
<feature type="transmembrane region" description="Helical" evidence="1">
    <location>
        <begin position="7"/>
        <end position="24"/>
    </location>
</feature>
<keyword evidence="1" id="KW-0812">Transmembrane</keyword>